<keyword evidence="1" id="KW-0732">Signal</keyword>
<accession>A0ABW7MZ80</accession>
<dbReference type="Pfam" id="PF20050">
    <property type="entry name" value="DUF6452"/>
    <property type="match status" value="1"/>
</dbReference>
<dbReference type="InterPro" id="IPR045607">
    <property type="entry name" value="DUF6452"/>
</dbReference>
<gene>
    <name evidence="2" type="ORF">V8G58_09405</name>
</gene>
<dbReference type="Proteomes" id="UP001610100">
    <property type="component" value="Unassembled WGS sequence"/>
</dbReference>
<protein>
    <submittedName>
        <fullName evidence="2">DUF6452 family protein</fullName>
    </submittedName>
</protein>
<dbReference type="PROSITE" id="PS51257">
    <property type="entry name" value="PROKAR_LIPOPROTEIN"/>
    <property type="match status" value="1"/>
</dbReference>
<evidence type="ECO:0000313" key="3">
    <source>
        <dbReference type="Proteomes" id="UP001610100"/>
    </source>
</evidence>
<feature type="signal peptide" evidence="1">
    <location>
        <begin position="1"/>
        <end position="19"/>
    </location>
</feature>
<organism evidence="2 3">
    <name type="scientific">Gaetbulibacter aestuarii</name>
    <dbReference type="NCBI Taxonomy" id="1502358"/>
    <lineage>
        <taxon>Bacteria</taxon>
        <taxon>Pseudomonadati</taxon>
        <taxon>Bacteroidota</taxon>
        <taxon>Flavobacteriia</taxon>
        <taxon>Flavobacteriales</taxon>
        <taxon>Flavobacteriaceae</taxon>
        <taxon>Gaetbulibacter</taxon>
    </lineage>
</organism>
<proteinExistence type="predicted"/>
<dbReference type="RefSeq" id="WP_344741432.1">
    <property type="nucleotide sequence ID" value="NZ_BAABAY010000002.1"/>
</dbReference>
<comment type="caution">
    <text evidence="2">The sequence shown here is derived from an EMBL/GenBank/DDBJ whole genome shotgun (WGS) entry which is preliminary data.</text>
</comment>
<feature type="chain" id="PRO_5046755919" evidence="1">
    <location>
        <begin position="20"/>
        <end position="185"/>
    </location>
</feature>
<name>A0ABW7MZ80_9FLAO</name>
<sequence length="185" mass="20571">MIKKNIRILLCLLSGIVMTSSISCEPDDICPASTPTTPGLVMEAFDNNNPENSKNIFGLTVIGEGQSEPLPDFYNVSNKSKLILPLNTQTNKTEYRLIKDTFINDNGTPDDTSDDFIDGKSVLITINYSTKAVFVSRACGYKYIFENVSVQVDQSDPDRWIKSIAPVNPNQSVENETETQFILLH</sequence>
<keyword evidence="3" id="KW-1185">Reference proteome</keyword>
<evidence type="ECO:0000256" key="1">
    <source>
        <dbReference type="SAM" id="SignalP"/>
    </source>
</evidence>
<reference evidence="2 3" key="1">
    <citation type="submission" date="2024-02" db="EMBL/GenBank/DDBJ databases">
        <title>A Gaetbulibacter species isolated from tidal flats and genomic insights of their niches.</title>
        <authorList>
            <person name="Ye Y."/>
        </authorList>
    </citation>
    <scope>NUCLEOTIDE SEQUENCE [LARGE SCALE GENOMIC DNA]</scope>
    <source>
        <strain evidence="2 3">KYW382</strain>
    </source>
</reference>
<dbReference type="EMBL" id="JBAWKB010000002">
    <property type="protein sequence ID" value="MFH6772149.1"/>
    <property type="molecule type" value="Genomic_DNA"/>
</dbReference>
<evidence type="ECO:0000313" key="2">
    <source>
        <dbReference type="EMBL" id="MFH6772149.1"/>
    </source>
</evidence>